<comment type="caution">
    <text evidence="3">The sequence shown here is derived from an EMBL/GenBank/DDBJ whole genome shotgun (WGS) entry which is preliminary data.</text>
</comment>
<dbReference type="Gene3D" id="1.10.506.10">
    <property type="entry name" value="GTPase Activation - p120gap, domain 1"/>
    <property type="match status" value="1"/>
</dbReference>
<dbReference type="EMBL" id="JBEVYD010000009">
    <property type="protein sequence ID" value="KAL3230822.1"/>
    <property type="molecule type" value="Genomic_DNA"/>
</dbReference>
<dbReference type="Proteomes" id="UP001623330">
    <property type="component" value="Unassembled WGS sequence"/>
</dbReference>
<dbReference type="InterPro" id="IPR008936">
    <property type="entry name" value="Rho_GTPase_activation_prot"/>
</dbReference>
<dbReference type="Gene3D" id="1.10.418.10">
    <property type="entry name" value="Calponin-like domain"/>
    <property type="match status" value="1"/>
</dbReference>
<gene>
    <name evidence="3" type="ORF">RNJ44_01271</name>
</gene>
<name>A0ABR4NRH0_9SACH</name>
<dbReference type="CDD" id="cd21206">
    <property type="entry name" value="CH_IQGAP"/>
    <property type="match status" value="1"/>
</dbReference>
<dbReference type="InterPro" id="IPR000048">
    <property type="entry name" value="IQ_motif_EF-hand-BS"/>
</dbReference>
<dbReference type="PANTHER" id="PTHR14149">
    <property type="entry name" value="RAS GTPASE-ACTIVATING PROTEIN WITH IQ MOTIF"/>
    <property type="match status" value="1"/>
</dbReference>
<feature type="region of interest" description="Disordered" evidence="1">
    <location>
        <begin position="14"/>
        <end position="39"/>
    </location>
</feature>
<evidence type="ECO:0000313" key="3">
    <source>
        <dbReference type="EMBL" id="KAL3230822.1"/>
    </source>
</evidence>
<dbReference type="InterPro" id="IPR001936">
    <property type="entry name" value="RasGAP_dom"/>
</dbReference>
<protein>
    <submittedName>
        <fullName evidence="3">Ras GTPase-activating-like protein IQG1</fullName>
    </submittedName>
</protein>
<dbReference type="PROSITE" id="PS50096">
    <property type="entry name" value="IQ"/>
    <property type="match status" value="2"/>
</dbReference>
<dbReference type="SMART" id="SM00015">
    <property type="entry name" value="IQ"/>
    <property type="match status" value="5"/>
</dbReference>
<reference evidence="3 4" key="1">
    <citation type="submission" date="2024-05" db="EMBL/GenBank/DDBJ databases">
        <title>Long read based assembly of the Candida bracarensis genome reveals expanded adhesin content.</title>
        <authorList>
            <person name="Marcet-Houben M."/>
            <person name="Ksiezopolska E."/>
            <person name="Gabaldon T."/>
        </authorList>
    </citation>
    <scope>NUCLEOTIDE SEQUENCE [LARGE SCALE GENOMIC DNA]</scope>
    <source>
        <strain evidence="3 4">CBM6</strain>
    </source>
</reference>
<dbReference type="InterPro" id="IPR036872">
    <property type="entry name" value="CH_dom_sf"/>
</dbReference>
<feature type="compositionally biased region" description="Polar residues" evidence="1">
    <location>
        <begin position="14"/>
        <end position="38"/>
    </location>
</feature>
<dbReference type="Pfam" id="PF00612">
    <property type="entry name" value="IQ"/>
    <property type="match status" value="2"/>
</dbReference>
<dbReference type="CDD" id="cd12206">
    <property type="entry name" value="RasGAP_IQGAP_related"/>
    <property type="match status" value="1"/>
</dbReference>
<sequence>MSDNNSFLKRYMETVNQQSPTTTSPLSVRSPSRTNLNESPLRGAKSILKTDTIGKENMTLDKPLHVTKSALNSPKKIDIVKLADYSPEERKYYEFLCRVAEVKRWIESVIQETLPSEVALATSDVMRDGVFLAKVTNVINPSLAPSVFPAGDKLQFKHTQNINAFFSLVEHVGVPDSFRFELQDLYNKKDLPHVFETLHILVSIINKKWPGKTAEIQNLSGTVEFNKDDIRTCKRVWPRIKDFTTLGGTSSTIPSPAKRHSPRKEGLINDFTSPTRLENTPKKTFIPPLTPKKEEFDEITTTIASSNRKLFPEPKTPVNSDRTRLPTFSSYGETPILSKTPELKYSPLKSMSFSYYSPSISKYLTFDTDFYLRRSQYRDNELGQYSTFKYSPSRYSPRRKEKMSEEEFLDCVVKIQGITKGVNIRYSLYLQNQLLNLFENDIDGLQARIRGNSSRSRHGTKSQRWKNIEKRVDFVSITALARAYVIRSKIDKSRIQIGRQENNILPLQKICKGAVVRRATHQLSSSIKANEQFMTSYQSYLRGALVRKTYVSKMLSVTGNLHFLVSIQSISRGILINRKFDSIKTILIRDGLDIITKFQAHSRGQFIRKNLEKYSSVLVKNFSMNPCIRGYLIRKSISLDHNNVSMEKASVTKLQSAIRGLLVRFTLDLVDDIIEYSNVDQFQAAIRGASIRRTLTASNSHYKNNLMKVVKIQSFIRMKLLRLAYNELMLYPNPSLWAVRKFIPLLNNKSSIEEFQDRVESYQASLDSENMRKSVLLKDIRNQFDLLAVLEKHNLARSESMQLTKIKTKIPNSRFPGFEGLFYLLQVEPSYWKLMASKEKDFTVRNIYSTFTTTNKKMGPRERKLYAKLISELVQQDIQQINGIGEYLSHRTPVWGYLLDEFIDKECGSAFELFIPLLKFIGDKDKHFESDPYVIYEEIYHKAPPSHVQPIEDAKVKETFILNLRNIWHGVEMVAEIFSRKTSNIPVEIRFLGTKILCYFSDRNVDEARSLSAVAKLLIENFVAHFLGNFSSFGFDQYSDNTIQKKIGVLLEAIKVVFYQTQFTGYLQPLNQYCEEINPHIRNLMYNLLVEVDYEQEGYSTIYNDMISTSPVLELLASKVAEISEKFLEFIDEFSEGDPIRDVLNGLDFKIMSKNSGRITLELDSSAYRFLVGDDRLRRVYDQVKRAFIFMIQVEDVDTNLYDLSISSVLPEDEPAFAKLLMRNPKVQNDPLIKKLEPKSYFALKNVTLRNIQELTNANIISVKDSKLQNFLNDIANTIKNPDYALHFIQKEVDMTADTLKEIELVNKKLDNDLKNMKSTVTSIIFELQKSSDFTPHHKGAFGNLKSAYKKVQHKDSRELQGLKYKWTARQLYEKGVLKSIKGENMGKHSVKVFGSSGPKFPDIVFKISTTDGSRFGIQLSDKRKGSEHKHSETTDFFEFKNLLLKQVSHSNNKLVLLNNKVEINSGELLKLVATAFYNRRSNY</sequence>
<keyword evidence="4" id="KW-1185">Reference proteome</keyword>
<accession>A0ABR4NRH0</accession>
<dbReference type="Pfam" id="PF00616">
    <property type="entry name" value="RasGAP"/>
    <property type="match status" value="1"/>
</dbReference>
<dbReference type="PROSITE" id="PS50021">
    <property type="entry name" value="CH"/>
    <property type="match status" value="1"/>
</dbReference>
<dbReference type="InterPro" id="IPR001715">
    <property type="entry name" value="CH_dom"/>
</dbReference>
<dbReference type="SUPFAM" id="SSF47576">
    <property type="entry name" value="Calponin-homology domain, CH-domain"/>
    <property type="match status" value="1"/>
</dbReference>
<evidence type="ECO:0000313" key="4">
    <source>
        <dbReference type="Proteomes" id="UP001623330"/>
    </source>
</evidence>
<dbReference type="Pfam" id="PF00307">
    <property type="entry name" value="CH"/>
    <property type="match status" value="1"/>
</dbReference>
<dbReference type="InterPro" id="IPR000593">
    <property type="entry name" value="RasGAP_C"/>
</dbReference>
<dbReference type="Pfam" id="PF03836">
    <property type="entry name" value="RasGAP_C"/>
    <property type="match status" value="1"/>
</dbReference>
<proteinExistence type="predicted"/>
<evidence type="ECO:0000259" key="2">
    <source>
        <dbReference type="PROSITE" id="PS50021"/>
    </source>
</evidence>
<dbReference type="SMART" id="SM00033">
    <property type="entry name" value="CH"/>
    <property type="match status" value="1"/>
</dbReference>
<dbReference type="PANTHER" id="PTHR14149:SF14">
    <property type="entry name" value="CALPONIN-HOMOLOGY (CH) DOMAIN-CONTAINING PROTEIN"/>
    <property type="match status" value="1"/>
</dbReference>
<evidence type="ECO:0000256" key="1">
    <source>
        <dbReference type="SAM" id="MobiDB-lite"/>
    </source>
</evidence>
<organism evidence="3 4">
    <name type="scientific">Nakaseomyces bracarensis</name>
    <dbReference type="NCBI Taxonomy" id="273131"/>
    <lineage>
        <taxon>Eukaryota</taxon>
        <taxon>Fungi</taxon>
        <taxon>Dikarya</taxon>
        <taxon>Ascomycota</taxon>
        <taxon>Saccharomycotina</taxon>
        <taxon>Saccharomycetes</taxon>
        <taxon>Saccharomycetales</taxon>
        <taxon>Saccharomycetaceae</taxon>
        <taxon>Nakaseomyces</taxon>
    </lineage>
</organism>
<feature type="domain" description="Calponin-homology (CH)" evidence="2">
    <location>
        <begin position="96"/>
        <end position="209"/>
    </location>
</feature>
<feature type="region of interest" description="Disordered" evidence="1">
    <location>
        <begin position="248"/>
        <end position="273"/>
    </location>
</feature>